<feature type="compositionally biased region" description="Basic and acidic residues" evidence="1">
    <location>
        <begin position="45"/>
        <end position="58"/>
    </location>
</feature>
<evidence type="ECO:0000256" key="1">
    <source>
        <dbReference type="SAM" id="MobiDB-lite"/>
    </source>
</evidence>
<evidence type="ECO:0000313" key="2">
    <source>
        <dbReference type="EMBL" id="KAL3426140.1"/>
    </source>
</evidence>
<dbReference type="Proteomes" id="UP001629113">
    <property type="component" value="Unassembled WGS sequence"/>
</dbReference>
<feature type="compositionally biased region" description="Acidic residues" evidence="1">
    <location>
        <begin position="400"/>
        <end position="411"/>
    </location>
</feature>
<organism evidence="2 3">
    <name type="scientific">Phlyctema vagabunda</name>
    <dbReference type="NCBI Taxonomy" id="108571"/>
    <lineage>
        <taxon>Eukaryota</taxon>
        <taxon>Fungi</taxon>
        <taxon>Dikarya</taxon>
        <taxon>Ascomycota</taxon>
        <taxon>Pezizomycotina</taxon>
        <taxon>Leotiomycetes</taxon>
        <taxon>Helotiales</taxon>
        <taxon>Dermateaceae</taxon>
        <taxon>Phlyctema</taxon>
    </lineage>
</organism>
<feature type="region of interest" description="Disordered" evidence="1">
    <location>
        <begin position="45"/>
        <end position="81"/>
    </location>
</feature>
<feature type="compositionally biased region" description="Polar residues" evidence="1">
    <location>
        <begin position="180"/>
        <end position="197"/>
    </location>
</feature>
<dbReference type="EMBL" id="JBFCZG010000002">
    <property type="protein sequence ID" value="KAL3426140.1"/>
    <property type="molecule type" value="Genomic_DNA"/>
</dbReference>
<keyword evidence="3" id="KW-1185">Reference proteome</keyword>
<name>A0ABR4PSA0_9HELO</name>
<feature type="region of interest" description="Disordered" evidence="1">
    <location>
        <begin position="180"/>
        <end position="205"/>
    </location>
</feature>
<sequence>MDPNSFEPAAILAPPENLEASTSKIGDVEDAAAATKRKFMEEVWARSRAAKTDTKDQGEPGGNTKALATPPLSDAPPKELQRIEFRKSKAVDMEEMEFLTRVRDLPLDSEERSAMIEKRHLMLRERKREARKKSRGNASTALPMNAKTHKKARFEKQIRSAHHNPQANTITTITTITTNQSIPASSSPTHPSWTYSPRTEARSPVRKITRATVAAMSPKKSPSGDENLRCKVLVSDMGEMVISKEGLSSKGCQQMLRKKSITIGGVRYTLEPVRSEEHNHEVPRGNAAVATERRNAFSVPKPEPATPETKASSTAPRTLFPSTPPSKTDPFKATTPQPSEKRLGYGLSPNTLNRRSMEIAASKATRVPNPKDKEIEGAKHLQEEKQEDKKPTTKYSIPGFEDDSSEDEEDGGAPLWA</sequence>
<gene>
    <name evidence="2" type="ORF">PVAG01_02931</name>
</gene>
<feature type="compositionally biased region" description="Basic and acidic residues" evidence="1">
    <location>
        <begin position="369"/>
        <end position="391"/>
    </location>
</feature>
<comment type="caution">
    <text evidence="2">The sequence shown here is derived from an EMBL/GenBank/DDBJ whole genome shotgun (WGS) entry which is preliminary data.</text>
</comment>
<accession>A0ABR4PSA0</accession>
<evidence type="ECO:0000313" key="3">
    <source>
        <dbReference type="Proteomes" id="UP001629113"/>
    </source>
</evidence>
<protein>
    <submittedName>
        <fullName evidence="2">Uncharacterized protein</fullName>
    </submittedName>
</protein>
<proteinExistence type="predicted"/>
<feature type="region of interest" description="Disordered" evidence="1">
    <location>
        <begin position="297"/>
        <end position="417"/>
    </location>
</feature>
<reference evidence="2 3" key="1">
    <citation type="submission" date="2024-06" db="EMBL/GenBank/DDBJ databases">
        <title>Complete genome of Phlyctema vagabunda strain 19-DSS-EL-015.</title>
        <authorList>
            <person name="Fiorenzani C."/>
        </authorList>
    </citation>
    <scope>NUCLEOTIDE SEQUENCE [LARGE SCALE GENOMIC DNA]</scope>
    <source>
        <strain evidence="2 3">19-DSS-EL-015</strain>
    </source>
</reference>